<dbReference type="InterPro" id="IPR007527">
    <property type="entry name" value="Znf_SWIM"/>
</dbReference>
<dbReference type="VEuPathDB" id="VectorBase:RSAN_053800"/>
<reference evidence="3" key="2">
    <citation type="submission" date="2021-09" db="EMBL/GenBank/DDBJ databases">
        <authorList>
            <person name="Jia N."/>
            <person name="Wang J."/>
            <person name="Shi W."/>
            <person name="Du L."/>
            <person name="Sun Y."/>
            <person name="Zhan W."/>
            <person name="Jiang J."/>
            <person name="Wang Q."/>
            <person name="Zhang B."/>
            <person name="Ji P."/>
            <person name="Sakyi L.B."/>
            <person name="Cui X."/>
            <person name="Yuan T."/>
            <person name="Jiang B."/>
            <person name="Yang W."/>
            <person name="Lam T.T.-Y."/>
            <person name="Chang Q."/>
            <person name="Ding S."/>
            <person name="Wang X."/>
            <person name="Zhu J."/>
            <person name="Ruan X."/>
            <person name="Zhao L."/>
            <person name="Wei J."/>
            <person name="Que T."/>
            <person name="Du C."/>
            <person name="Cheng J."/>
            <person name="Dai P."/>
            <person name="Han X."/>
            <person name="Huang E."/>
            <person name="Gao Y."/>
            <person name="Liu J."/>
            <person name="Shao H."/>
            <person name="Ye R."/>
            <person name="Li L."/>
            <person name="Wei W."/>
            <person name="Wang X."/>
            <person name="Wang C."/>
            <person name="Huo Q."/>
            <person name="Li W."/>
            <person name="Guo W."/>
            <person name="Chen H."/>
            <person name="Chen S."/>
            <person name="Zhou L."/>
            <person name="Zhou L."/>
            <person name="Ni X."/>
            <person name="Tian J."/>
            <person name="Zhou Y."/>
            <person name="Sheng Y."/>
            <person name="Liu T."/>
            <person name="Pan Y."/>
            <person name="Xia L."/>
            <person name="Li J."/>
            <person name="Zhao F."/>
            <person name="Cao W."/>
        </authorList>
    </citation>
    <scope>NUCLEOTIDE SEQUENCE</scope>
    <source>
        <strain evidence="3">Rsan-2018</strain>
        <tissue evidence="3">Larvae</tissue>
    </source>
</reference>
<comment type="caution">
    <text evidence="3">The sequence shown here is derived from an EMBL/GenBank/DDBJ whole genome shotgun (WGS) entry which is preliminary data.</text>
</comment>
<organism evidence="3 4">
    <name type="scientific">Rhipicephalus sanguineus</name>
    <name type="common">Brown dog tick</name>
    <name type="synonym">Ixodes sanguineus</name>
    <dbReference type="NCBI Taxonomy" id="34632"/>
    <lineage>
        <taxon>Eukaryota</taxon>
        <taxon>Metazoa</taxon>
        <taxon>Ecdysozoa</taxon>
        <taxon>Arthropoda</taxon>
        <taxon>Chelicerata</taxon>
        <taxon>Arachnida</taxon>
        <taxon>Acari</taxon>
        <taxon>Parasitiformes</taxon>
        <taxon>Ixodida</taxon>
        <taxon>Ixodoidea</taxon>
        <taxon>Ixodidae</taxon>
        <taxon>Rhipicephalinae</taxon>
        <taxon>Rhipicephalus</taxon>
        <taxon>Rhipicephalus</taxon>
    </lineage>
</organism>
<dbReference type="Proteomes" id="UP000821837">
    <property type="component" value="Unassembled WGS sequence"/>
</dbReference>
<proteinExistence type="predicted"/>
<keyword evidence="1" id="KW-0863">Zinc-finger</keyword>
<accession>A0A9D4YRD8</accession>
<dbReference type="PANTHER" id="PTHR47526">
    <property type="entry name" value="ATP-DEPENDENT DNA HELICASE"/>
    <property type="match status" value="1"/>
</dbReference>
<gene>
    <name evidence="3" type="ORF">HPB52_025385</name>
</gene>
<evidence type="ECO:0000313" key="3">
    <source>
        <dbReference type="EMBL" id="KAH7985827.1"/>
    </source>
</evidence>
<dbReference type="EMBL" id="JABSTV010000706">
    <property type="protein sequence ID" value="KAH7985827.1"/>
    <property type="molecule type" value="Genomic_DNA"/>
</dbReference>
<feature type="domain" description="SWIM-type" evidence="2">
    <location>
        <begin position="120"/>
        <end position="156"/>
    </location>
</feature>
<keyword evidence="4" id="KW-1185">Reference proteome</keyword>
<protein>
    <recommendedName>
        <fullName evidence="2">SWIM-type domain-containing protein</fullName>
    </recommendedName>
</protein>
<dbReference type="GO" id="GO:0008270">
    <property type="term" value="F:zinc ion binding"/>
    <property type="evidence" value="ECO:0007669"/>
    <property type="project" value="UniProtKB-KW"/>
</dbReference>
<evidence type="ECO:0000256" key="1">
    <source>
        <dbReference type="PROSITE-ProRule" id="PRU00325"/>
    </source>
</evidence>
<dbReference type="PROSITE" id="PS50966">
    <property type="entry name" value="ZF_SWIM"/>
    <property type="match status" value="1"/>
</dbReference>
<dbReference type="PANTHER" id="PTHR47526:SF4">
    <property type="entry name" value="SWIM-TYPE DOMAIN-CONTAINING PROTEIN"/>
    <property type="match status" value="1"/>
</dbReference>
<reference evidence="3" key="1">
    <citation type="journal article" date="2020" name="Cell">
        <title>Large-Scale Comparative Analyses of Tick Genomes Elucidate Their Genetic Diversity and Vector Capacities.</title>
        <authorList>
            <consortium name="Tick Genome and Microbiome Consortium (TIGMIC)"/>
            <person name="Jia N."/>
            <person name="Wang J."/>
            <person name="Shi W."/>
            <person name="Du L."/>
            <person name="Sun Y."/>
            <person name="Zhan W."/>
            <person name="Jiang J.F."/>
            <person name="Wang Q."/>
            <person name="Zhang B."/>
            <person name="Ji P."/>
            <person name="Bell-Sakyi L."/>
            <person name="Cui X.M."/>
            <person name="Yuan T.T."/>
            <person name="Jiang B.G."/>
            <person name="Yang W.F."/>
            <person name="Lam T.T."/>
            <person name="Chang Q.C."/>
            <person name="Ding S.J."/>
            <person name="Wang X.J."/>
            <person name="Zhu J.G."/>
            <person name="Ruan X.D."/>
            <person name="Zhao L."/>
            <person name="Wei J.T."/>
            <person name="Ye R.Z."/>
            <person name="Que T.C."/>
            <person name="Du C.H."/>
            <person name="Zhou Y.H."/>
            <person name="Cheng J.X."/>
            <person name="Dai P.F."/>
            <person name="Guo W.B."/>
            <person name="Han X.H."/>
            <person name="Huang E.J."/>
            <person name="Li L.F."/>
            <person name="Wei W."/>
            <person name="Gao Y.C."/>
            <person name="Liu J.Z."/>
            <person name="Shao H.Z."/>
            <person name="Wang X."/>
            <person name="Wang C.C."/>
            <person name="Yang T.C."/>
            <person name="Huo Q.B."/>
            <person name="Li W."/>
            <person name="Chen H.Y."/>
            <person name="Chen S.E."/>
            <person name="Zhou L.G."/>
            <person name="Ni X.B."/>
            <person name="Tian J.H."/>
            <person name="Sheng Y."/>
            <person name="Liu T."/>
            <person name="Pan Y.S."/>
            <person name="Xia L.Y."/>
            <person name="Li J."/>
            <person name="Zhao F."/>
            <person name="Cao W.C."/>
        </authorList>
    </citation>
    <scope>NUCLEOTIDE SEQUENCE</scope>
    <source>
        <strain evidence="3">Rsan-2018</strain>
    </source>
</reference>
<name>A0A9D4YRD8_RHISA</name>
<keyword evidence="1" id="KW-0862">Zinc</keyword>
<evidence type="ECO:0000259" key="2">
    <source>
        <dbReference type="PROSITE" id="PS50966"/>
    </source>
</evidence>
<evidence type="ECO:0000313" key="4">
    <source>
        <dbReference type="Proteomes" id="UP000821837"/>
    </source>
</evidence>
<sequence length="227" mass="25049">MSAARSQRGVLRRIIRWAVIHIRAHTTAETAFTTPPFVACAADASLLPSVAHGDIVTYLVFSTSFVTLEQMQAYKGAGVPQLFTSGWVKSLSAKRLGEDKVLLLGEVNHSQRLGECPLKVWVLCKQSGAVVTGHCTCMAGTGETCSHVGACLFAIETGARLNQSTTCTQKENAWLPAYVEKVKYKRLKDIDFSSSKEKKRRLDAHKQWIKRNQSAKATKRHFSPITD</sequence>
<dbReference type="AlphaFoldDB" id="A0A9D4YRD8"/>
<keyword evidence="1" id="KW-0479">Metal-binding</keyword>